<dbReference type="SUPFAM" id="SSF53254">
    <property type="entry name" value="Phosphoglycerate mutase-like"/>
    <property type="match status" value="1"/>
</dbReference>
<dbReference type="NCBIfam" id="TIGR00249">
    <property type="entry name" value="sixA"/>
    <property type="match status" value="1"/>
</dbReference>
<organism evidence="1 2">
    <name type="scientific">Promethearchaeum syntrophicum</name>
    <dbReference type="NCBI Taxonomy" id="2594042"/>
    <lineage>
        <taxon>Archaea</taxon>
        <taxon>Promethearchaeati</taxon>
        <taxon>Promethearchaeota</taxon>
        <taxon>Promethearchaeia</taxon>
        <taxon>Promethearchaeales</taxon>
        <taxon>Promethearchaeaceae</taxon>
        <taxon>Promethearchaeum</taxon>
    </lineage>
</organism>
<dbReference type="KEGG" id="psyt:DSAG12_00054"/>
<gene>
    <name evidence="1" type="primary">sixA</name>
    <name evidence="1" type="ORF">DSAG12_00054</name>
</gene>
<dbReference type="InterPro" id="IPR029033">
    <property type="entry name" value="His_PPase_superfam"/>
</dbReference>
<dbReference type="GeneID" id="41328061"/>
<dbReference type="GO" id="GO:0101006">
    <property type="term" value="F:protein histidine phosphatase activity"/>
    <property type="evidence" value="ECO:0007669"/>
    <property type="project" value="InterPro"/>
</dbReference>
<reference evidence="1 2" key="1">
    <citation type="journal article" date="2020" name="Nature">
        <title>Isolation of an archaeon at the prokaryote-eukaryote interface.</title>
        <authorList>
            <person name="Imachi H."/>
            <person name="Nobu M.K."/>
            <person name="Nakahara N."/>
            <person name="Morono Y."/>
            <person name="Ogawara M."/>
            <person name="Takaki Y."/>
            <person name="Takano Y."/>
            <person name="Uematsu K."/>
            <person name="Ikuta T."/>
            <person name="Ito M."/>
            <person name="Matsui Y."/>
            <person name="Miyazaki M."/>
            <person name="Murata K."/>
            <person name="Saito Y."/>
            <person name="Sakai S."/>
            <person name="Song C."/>
            <person name="Tasumi E."/>
            <person name="Yamanaka Y."/>
            <person name="Yamaguchi T."/>
            <person name="Kamagata Y."/>
            <person name="Tamaki H."/>
            <person name="Takai K."/>
        </authorList>
    </citation>
    <scope>NUCLEOTIDE SEQUENCE [LARGE SCALE GENOMIC DNA]</scope>
    <source>
        <strain evidence="1 2">MK-D1</strain>
    </source>
</reference>
<dbReference type="AlphaFoldDB" id="A0A5B9D5K0"/>
<sequence length="154" mass="17666">MMKLFLIQHALAKSKEEDPERGITEEGYIITRKIADFAKHIPIEVRKIYHSGKKRAKETAVIFNEYLEPSDGLEFAKGLNPLDSIHLWAGLISDIDDNIMLIGHLPHLQKLCNFLISKDESKADIKFKYSGIVCLERYPGNRWVVVFEVNPETL</sequence>
<dbReference type="OrthoDB" id="304253at2157"/>
<dbReference type="InterPro" id="IPR004449">
    <property type="entry name" value="SixA"/>
</dbReference>
<dbReference type="CDD" id="cd07067">
    <property type="entry name" value="HP_PGM_like"/>
    <property type="match status" value="1"/>
</dbReference>
<dbReference type="GO" id="GO:0005737">
    <property type="term" value="C:cytoplasm"/>
    <property type="evidence" value="ECO:0007669"/>
    <property type="project" value="InterPro"/>
</dbReference>
<evidence type="ECO:0000313" key="1">
    <source>
        <dbReference type="EMBL" id="QEE14243.1"/>
    </source>
</evidence>
<keyword evidence="2" id="KW-1185">Reference proteome</keyword>
<dbReference type="Gene3D" id="3.40.50.1240">
    <property type="entry name" value="Phosphoglycerate mutase-like"/>
    <property type="match status" value="1"/>
</dbReference>
<proteinExistence type="predicted"/>
<accession>A0A5B9D5K0</accession>
<dbReference type="InterPro" id="IPR013078">
    <property type="entry name" value="His_Pase_superF_clade-1"/>
</dbReference>
<name>A0A5B9D5K0_9ARCH</name>
<dbReference type="EMBL" id="CP042905">
    <property type="protein sequence ID" value="QEE14243.1"/>
    <property type="molecule type" value="Genomic_DNA"/>
</dbReference>
<evidence type="ECO:0000313" key="2">
    <source>
        <dbReference type="Proteomes" id="UP000321408"/>
    </source>
</evidence>
<dbReference type="Proteomes" id="UP000321408">
    <property type="component" value="Chromosome"/>
</dbReference>
<reference evidence="1 2" key="2">
    <citation type="journal article" date="2024" name="Int. J. Syst. Evol. Microbiol.">
        <title>Promethearchaeum syntrophicum gen. nov., sp. nov., an anaerobic, obligately syntrophic archaeon, the first isolate of the lineage 'Asgard' archaea, and proposal of the new archaeal phylum Promethearchaeota phyl. nov. and kingdom Promethearchaeati regn. nov.</title>
        <authorList>
            <person name="Imachi H."/>
            <person name="Nobu M.K."/>
            <person name="Kato S."/>
            <person name="Takaki Y."/>
            <person name="Miyazaki M."/>
            <person name="Miyata M."/>
            <person name="Ogawara M."/>
            <person name="Saito Y."/>
            <person name="Sakai S."/>
            <person name="Tahara Y.O."/>
            <person name="Takano Y."/>
            <person name="Tasumi E."/>
            <person name="Uematsu K."/>
            <person name="Yoshimura T."/>
            <person name="Itoh T."/>
            <person name="Ohkuma M."/>
            <person name="Takai K."/>
        </authorList>
    </citation>
    <scope>NUCLEOTIDE SEQUENCE [LARGE SCALE GENOMIC DNA]</scope>
    <source>
        <strain evidence="1 2">MK-D1</strain>
    </source>
</reference>
<protein>
    <submittedName>
        <fullName evidence="1">Phosphohistidine phosphatase SixA</fullName>
    </submittedName>
</protein>
<dbReference type="RefSeq" id="WP_147661206.1">
    <property type="nucleotide sequence ID" value="NZ_CP042905.2"/>
</dbReference>